<dbReference type="Proteomes" id="UP001596186">
    <property type="component" value="Unassembled WGS sequence"/>
</dbReference>
<accession>A0ABW1US60</accession>
<evidence type="ECO:0000313" key="2">
    <source>
        <dbReference type="Proteomes" id="UP001596186"/>
    </source>
</evidence>
<protein>
    <submittedName>
        <fullName evidence="1">Uncharacterized protein</fullName>
    </submittedName>
</protein>
<dbReference type="EMBL" id="JBHSSN010000002">
    <property type="protein sequence ID" value="MFC6322255.1"/>
    <property type="molecule type" value="Genomic_DNA"/>
</dbReference>
<gene>
    <name evidence="1" type="ORF">ACFP1F_00550</name>
</gene>
<comment type="caution">
    <text evidence="1">The sequence shown here is derived from an EMBL/GenBank/DDBJ whole genome shotgun (WGS) entry which is preliminary data.</text>
</comment>
<name>A0ABW1US60_9LACO</name>
<proteinExistence type="predicted"/>
<reference evidence="2" key="1">
    <citation type="journal article" date="2019" name="Int. J. Syst. Evol. Microbiol.">
        <title>The Global Catalogue of Microorganisms (GCM) 10K type strain sequencing project: providing services to taxonomists for standard genome sequencing and annotation.</title>
        <authorList>
            <consortium name="The Broad Institute Genomics Platform"/>
            <consortium name="The Broad Institute Genome Sequencing Center for Infectious Disease"/>
            <person name="Wu L."/>
            <person name="Ma J."/>
        </authorList>
    </citation>
    <scope>NUCLEOTIDE SEQUENCE [LARGE SCALE GENOMIC DNA]</scope>
    <source>
        <strain evidence="2">CCM 8895</strain>
    </source>
</reference>
<evidence type="ECO:0000313" key="1">
    <source>
        <dbReference type="EMBL" id="MFC6322255.1"/>
    </source>
</evidence>
<keyword evidence="2" id="KW-1185">Reference proteome</keyword>
<sequence length="94" mass="10554">MSLIITLVNGEKLEVNPDTYIKTSKALSSRFSDEGDTYYLEEIFEGFFKDGKQYNSIDEVAKIEGLLGTSDWFSIGKESSRSIKTSAILSITRE</sequence>
<dbReference type="RefSeq" id="WP_125591562.1">
    <property type="nucleotide sequence ID" value="NZ_JBHSSN010000002.1"/>
</dbReference>
<organism evidence="1 2">
    <name type="scientific">Companilactobacillus baiquanensis</name>
    <dbReference type="NCBI Taxonomy" id="2486005"/>
    <lineage>
        <taxon>Bacteria</taxon>
        <taxon>Bacillati</taxon>
        <taxon>Bacillota</taxon>
        <taxon>Bacilli</taxon>
        <taxon>Lactobacillales</taxon>
        <taxon>Lactobacillaceae</taxon>
        <taxon>Companilactobacillus</taxon>
    </lineage>
</organism>